<name>A0ACC4DZ37_PURLI</name>
<proteinExistence type="predicted"/>
<dbReference type="EMBL" id="JBGNUJ010000004">
    <property type="protein sequence ID" value="KAL3961172.1"/>
    <property type="molecule type" value="Genomic_DNA"/>
</dbReference>
<protein>
    <submittedName>
        <fullName evidence="1">Uncharacterized protein</fullName>
    </submittedName>
</protein>
<evidence type="ECO:0000313" key="2">
    <source>
        <dbReference type="Proteomes" id="UP001638806"/>
    </source>
</evidence>
<sequence>MNSLTYLNETFRYTSDTHRYTVNWCEMGNVTSPPLIFIHGTPWSSRVWEPYALSLSRKFHVYLFDRPGFGDSPEECKLPGEAQSSSKAIELDVDLARQTEVFAALFQFWEKDWDNKRCHVIAHDNGGLISLRAHLLHGCCYGSLCLVDVVAIGPFGQTLFKAIGEDPERFDVLPGMAIEGILEAYIRDATFYKLSDEKLQMLKAPWLRDGGRARFIRELCQANFRSTEAVEPRYAEVGGAMPVKVIWAANDKWIPVADAWRLADALKADEVAVIDNAGHLVMFDQGAHLGVELGQWLSPVSASPHSCLFKDEASQSEPVSLIITKSVRPNGWHGAHYRGVTRGDVPNLIGPRKRRLPTRSASRDSMPRAVAQVGADNHTPRTGSRNKQEEEKPVAQAIEVFELSAADYSLLLERAIVEDGPTVVLHGEQLPSRRVCTLIPAAYPPRSLNHAQTCDATECRLSSSEAGSASASTPRPTKSLSLSQSQSESQLQATASVLGTPELLELILLHLDLKSRITSAPRVCSFWLETLNHSPMLREASFFQADRSLHTKPGEQPCINPLLQEAFGDQFFNLSDCRVDKYPFRRAEYFWKLPWSPQALPHLKASTGSVLDVDPTCRQRSFTRAGASWRRMLVSQPPPPFLGFTWLDSFTITAAGHRCLVDFVTPPQNDAGDFDTGVTMGQLYDTIQSLTMQQQKPGLFFRVRWDLACARPSSESVSAGEDESARESTNLVAEFWDDAYFNSSHYGPFSMEATRSVFRHGAFKRAFYS</sequence>
<keyword evidence="2" id="KW-1185">Reference proteome</keyword>
<organism evidence="1 2">
    <name type="scientific">Purpureocillium lilacinum</name>
    <name type="common">Paecilomyces lilacinus</name>
    <dbReference type="NCBI Taxonomy" id="33203"/>
    <lineage>
        <taxon>Eukaryota</taxon>
        <taxon>Fungi</taxon>
        <taxon>Dikarya</taxon>
        <taxon>Ascomycota</taxon>
        <taxon>Pezizomycotina</taxon>
        <taxon>Sordariomycetes</taxon>
        <taxon>Hypocreomycetidae</taxon>
        <taxon>Hypocreales</taxon>
        <taxon>Ophiocordycipitaceae</taxon>
        <taxon>Purpureocillium</taxon>
    </lineage>
</organism>
<evidence type="ECO:0000313" key="1">
    <source>
        <dbReference type="EMBL" id="KAL3961172.1"/>
    </source>
</evidence>
<gene>
    <name evidence="1" type="ORF">ACCO45_006289</name>
</gene>
<dbReference type="Proteomes" id="UP001638806">
    <property type="component" value="Unassembled WGS sequence"/>
</dbReference>
<reference evidence="1" key="1">
    <citation type="submission" date="2024-12" db="EMBL/GenBank/DDBJ databases">
        <title>Comparative genomics and development of molecular markers within Purpureocillium lilacinum and among Purpureocillium species.</title>
        <authorList>
            <person name="Yeh Z.-Y."/>
            <person name="Ni N.-T."/>
            <person name="Lo P.-H."/>
            <person name="Mushyakhwo K."/>
            <person name="Lin C.-F."/>
            <person name="Nai Y.-S."/>
        </authorList>
    </citation>
    <scope>NUCLEOTIDE SEQUENCE</scope>
    <source>
        <strain evidence="1">NCHU-NPUST-175</strain>
    </source>
</reference>
<comment type="caution">
    <text evidence="1">The sequence shown here is derived from an EMBL/GenBank/DDBJ whole genome shotgun (WGS) entry which is preliminary data.</text>
</comment>
<accession>A0ACC4DZ37</accession>